<dbReference type="RefSeq" id="WP_074426967.1">
    <property type="nucleotide sequence ID" value="NZ_BJEG01000009.1"/>
</dbReference>
<keyword evidence="3 9" id="KW-0808">Transferase</keyword>
<dbReference type="SUPFAM" id="SSF54211">
    <property type="entry name" value="Ribosomal protein S5 domain 2-like"/>
    <property type="match status" value="1"/>
</dbReference>
<dbReference type="Proteomes" id="UP000585749">
    <property type="component" value="Unassembled WGS sequence"/>
</dbReference>
<evidence type="ECO:0000256" key="2">
    <source>
        <dbReference type="ARBA" id="ARBA00012958"/>
    </source>
</evidence>
<comment type="pathway">
    <text evidence="1">Isoprenoid biosynthesis; isopentenyl diphosphate biosynthesis via mevalonate pathway; isopentenyl diphosphate from (R)-mevalonate: step 2/3.</text>
</comment>
<evidence type="ECO:0000313" key="11">
    <source>
        <dbReference type="Proteomes" id="UP000182448"/>
    </source>
</evidence>
<dbReference type="PANTHER" id="PTHR31814:SF2">
    <property type="entry name" value="PHOSPHOMEVALONATE KINASE"/>
    <property type="match status" value="1"/>
</dbReference>
<dbReference type="InterPro" id="IPR014721">
    <property type="entry name" value="Ribsml_uS5_D2-typ_fold_subgr"/>
</dbReference>
<feature type="domain" description="GHMP kinase N-terminal" evidence="7">
    <location>
        <begin position="75"/>
        <end position="169"/>
    </location>
</feature>
<keyword evidence="4" id="KW-0547">Nucleotide-binding</keyword>
<dbReference type="InterPro" id="IPR036554">
    <property type="entry name" value="GHMP_kinase_C_sf"/>
</dbReference>
<evidence type="ECO:0000313" key="10">
    <source>
        <dbReference type="EMBL" id="SCB82659.1"/>
    </source>
</evidence>
<dbReference type="SUPFAM" id="SSF55060">
    <property type="entry name" value="GHMP Kinase, C-terminal domain"/>
    <property type="match status" value="1"/>
</dbReference>
<dbReference type="EMBL" id="FMAW01000003">
    <property type="protein sequence ID" value="SCB82659.1"/>
    <property type="molecule type" value="Genomic_DNA"/>
</dbReference>
<evidence type="ECO:0000256" key="6">
    <source>
        <dbReference type="ARBA" id="ARBA00022840"/>
    </source>
</evidence>
<evidence type="ECO:0000256" key="3">
    <source>
        <dbReference type="ARBA" id="ARBA00022679"/>
    </source>
</evidence>
<name>A0A4Y4G192_WEIHE</name>
<protein>
    <recommendedName>
        <fullName evidence="2">phosphomevalonate kinase</fullName>
        <ecNumber evidence="2">2.7.4.2</ecNumber>
    </recommendedName>
</protein>
<dbReference type="PRINTS" id="PR00959">
    <property type="entry name" value="MEVGALKINASE"/>
</dbReference>
<dbReference type="AlphaFoldDB" id="A0A4Y4G192"/>
<dbReference type="InterPro" id="IPR020568">
    <property type="entry name" value="Ribosomal_Su5_D2-typ_SF"/>
</dbReference>
<keyword evidence="6" id="KW-0067">ATP-binding</keyword>
<dbReference type="GO" id="GO:0019287">
    <property type="term" value="P:isopentenyl diphosphate biosynthetic process, mevalonate pathway"/>
    <property type="evidence" value="ECO:0007669"/>
    <property type="project" value="UniProtKB-UniPathway"/>
</dbReference>
<dbReference type="GO" id="GO:0004631">
    <property type="term" value="F:phosphomevalonate kinase activity"/>
    <property type="evidence" value="ECO:0007669"/>
    <property type="project" value="UniProtKB-EC"/>
</dbReference>
<dbReference type="Gene3D" id="3.30.70.890">
    <property type="entry name" value="GHMP kinase, C-terminal domain"/>
    <property type="match status" value="1"/>
</dbReference>
<evidence type="ECO:0000256" key="1">
    <source>
        <dbReference type="ARBA" id="ARBA00005017"/>
    </source>
</evidence>
<dbReference type="InterPro" id="IPR006204">
    <property type="entry name" value="GHMP_kinase_N_dom"/>
</dbReference>
<feature type="domain" description="GHMP kinase C-terminal" evidence="8">
    <location>
        <begin position="263"/>
        <end position="343"/>
    </location>
</feature>
<comment type="caution">
    <text evidence="9">The sequence shown here is derived from an EMBL/GenBank/DDBJ whole genome shotgun (WGS) entry which is preliminary data.</text>
</comment>
<dbReference type="Pfam" id="PF08544">
    <property type="entry name" value="GHMP_kinases_C"/>
    <property type="match status" value="1"/>
</dbReference>
<dbReference type="EMBL" id="JAAXPM010000002">
    <property type="protein sequence ID" value="NKY66538.1"/>
    <property type="molecule type" value="Genomic_DNA"/>
</dbReference>
<organism evidence="9 12">
    <name type="scientific">Weissella hellenica</name>
    <dbReference type="NCBI Taxonomy" id="46256"/>
    <lineage>
        <taxon>Bacteria</taxon>
        <taxon>Bacillati</taxon>
        <taxon>Bacillota</taxon>
        <taxon>Bacilli</taxon>
        <taxon>Lactobacillales</taxon>
        <taxon>Lactobacillaceae</taxon>
        <taxon>Weissella</taxon>
    </lineage>
</organism>
<dbReference type="EC" id="2.7.4.2" evidence="2"/>
<keyword evidence="5 9" id="KW-0418">Kinase</keyword>
<dbReference type="OrthoDB" id="1522677at2"/>
<dbReference type="GO" id="GO:0005524">
    <property type="term" value="F:ATP binding"/>
    <property type="evidence" value="ECO:0007669"/>
    <property type="project" value="UniProtKB-KW"/>
</dbReference>
<keyword evidence="11" id="KW-1185">Reference proteome</keyword>
<evidence type="ECO:0000256" key="5">
    <source>
        <dbReference type="ARBA" id="ARBA00022777"/>
    </source>
</evidence>
<dbReference type="InterPro" id="IPR013750">
    <property type="entry name" value="GHMP_kinase_C_dom"/>
</dbReference>
<dbReference type="PANTHER" id="PTHR31814">
    <property type="match status" value="1"/>
</dbReference>
<dbReference type="NCBIfam" id="TIGR01220">
    <property type="entry name" value="Pmev_kin_Gr_pos"/>
    <property type="match status" value="1"/>
</dbReference>
<dbReference type="InterPro" id="IPR035102">
    <property type="entry name" value="Phosphomevalonate_kinase"/>
</dbReference>
<reference evidence="9 12" key="2">
    <citation type="submission" date="2020-04" db="EMBL/GenBank/DDBJ databases">
        <title>MicrobeNet Type strains.</title>
        <authorList>
            <person name="Nicholson A.C."/>
        </authorList>
    </citation>
    <scope>NUCLEOTIDE SEQUENCE [LARGE SCALE GENOMIC DNA]</scope>
    <source>
        <strain evidence="9 12">CCUG 33494</strain>
    </source>
</reference>
<evidence type="ECO:0000256" key="4">
    <source>
        <dbReference type="ARBA" id="ARBA00022741"/>
    </source>
</evidence>
<dbReference type="Gene3D" id="3.30.230.10">
    <property type="match status" value="1"/>
</dbReference>
<sequence length="356" mass="39237">MLATAQAPGKLFLIGEYSITFPFQSAVAFAVDKYVTVTAESNDMQVVDITSDQLGNLKIPFEQIQKPLTIDNWQLVKRTMAVLYQYHFKNLSVYQGLKLNITSDLTFQGKKLGLGSSAAVVVAIIKAFNQVFNLKLSKQEQFKLGALVMLTLPQFSKGSMADVAVATYGNVLSYHKFDDFFVNQLLANGMDYATIMQRDWPGLAIKILPWPTDWQIAIGWTKTPADTQEILNHIIPSEKIAAAKEKLALTTKPLINKFILGLKNSNFEMVSQSILLNATDITNYTNEVGINYLTASLTDALNIATDLHIPAKISGAGGGDNVIAITTRNENKEKLQKAWQRSGIIPLPLHIATLGE</sequence>
<evidence type="ECO:0000259" key="7">
    <source>
        <dbReference type="Pfam" id="PF00288"/>
    </source>
</evidence>
<dbReference type="Pfam" id="PF00288">
    <property type="entry name" value="GHMP_kinases_N"/>
    <property type="match status" value="1"/>
</dbReference>
<accession>A0A4Y4G192</accession>
<proteinExistence type="predicted"/>
<evidence type="ECO:0000313" key="12">
    <source>
        <dbReference type="Proteomes" id="UP000585749"/>
    </source>
</evidence>
<gene>
    <name evidence="10" type="ORF">GA0061075_10384</name>
    <name evidence="9" type="ORF">HF960_02325</name>
</gene>
<evidence type="ECO:0000313" key="9">
    <source>
        <dbReference type="EMBL" id="NKY66538.1"/>
    </source>
</evidence>
<reference evidence="10 11" key="1">
    <citation type="submission" date="2016-08" db="EMBL/GenBank/DDBJ databases">
        <authorList>
            <person name="Varghese N."/>
            <person name="Submissions Spin"/>
        </authorList>
    </citation>
    <scope>NUCLEOTIDE SEQUENCE [LARGE SCALE GENOMIC DNA]</scope>
    <source>
        <strain evidence="10 11">R-53116</strain>
    </source>
</reference>
<dbReference type="InterPro" id="IPR005917">
    <property type="entry name" value="Pmev_kinase_bact"/>
</dbReference>
<dbReference type="UniPathway" id="UPA00057">
    <property type="reaction ID" value="UER00099"/>
</dbReference>
<dbReference type="Proteomes" id="UP000182448">
    <property type="component" value="Unassembled WGS sequence"/>
</dbReference>
<evidence type="ECO:0000259" key="8">
    <source>
        <dbReference type="Pfam" id="PF08544"/>
    </source>
</evidence>